<evidence type="ECO:0000313" key="1">
    <source>
        <dbReference type="EMBL" id="OMJ09241.1"/>
    </source>
</evidence>
<name>A0A1R1X3Q7_9FUNG</name>
<protein>
    <submittedName>
        <fullName evidence="1">Uncharacterized protein</fullName>
    </submittedName>
</protein>
<accession>A0A1R1X3Q7</accession>
<keyword evidence="2" id="KW-1185">Reference proteome</keyword>
<organism evidence="1 2">
    <name type="scientific">Smittium culicis</name>
    <dbReference type="NCBI Taxonomy" id="133412"/>
    <lineage>
        <taxon>Eukaryota</taxon>
        <taxon>Fungi</taxon>
        <taxon>Fungi incertae sedis</taxon>
        <taxon>Zoopagomycota</taxon>
        <taxon>Kickxellomycotina</taxon>
        <taxon>Harpellomycetes</taxon>
        <taxon>Harpellales</taxon>
        <taxon>Legeriomycetaceae</taxon>
        <taxon>Smittium</taxon>
    </lineage>
</organism>
<dbReference type="EMBL" id="LSSM01007123">
    <property type="protein sequence ID" value="OMJ09241.1"/>
    <property type="molecule type" value="Genomic_DNA"/>
</dbReference>
<dbReference type="AlphaFoldDB" id="A0A1R1X3Q7"/>
<dbReference type="Proteomes" id="UP000187429">
    <property type="component" value="Unassembled WGS sequence"/>
</dbReference>
<evidence type="ECO:0000313" key="2">
    <source>
        <dbReference type="Proteomes" id="UP000187429"/>
    </source>
</evidence>
<sequence>MKLKPHFKLLKSFFKEELLKRAKKSKHISKDSIIDVIYENPSHFGSLDENYITSGILQYLRTSALISSPRLINILVDISLYPKVSKKLVHEQSEIINKCSDQRILKVIFPCK</sequence>
<reference evidence="2" key="1">
    <citation type="submission" date="2017-01" db="EMBL/GenBank/DDBJ databases">
        <authorList>
            <person name="Wang Y."/>
            <person name="White M."/>
            <person name="Kvist S."/>
            <person name="Moncalvo J.-M."/>
        </authorList>
    </citation>
    <scope>NUCLEOTIDE SEQUENCE [LARGE SCALE GENOMIC DNA]</scope>
    <source>
        <strain evidence="2">ID-206-W2</strain>
    </source>
</reference>
<proteinExistence type="predicted"/>
<comment type="caution">
    <text evidence="1">The sequence shown here is derived from an EMBL/GenBank/DDBJ whole genome shotgun (WGS) entry which is preliminary data.</text>
</comment>
<gene>
    <name evidence="1" type="ORF">AYI69_g10765</name>
</gene>